<dbReference type="AlphaFoldDB" id="A0A8H7Q264"/>
<name>A0A8H7Q264_MORIS</name>
<feature type="region of interest" description="Disordered" evidence="1">
    <location>
        <begin position="404"/>
        <end position="477"/>
    </location>
</feature>
<dbReference type="EMBL" id="JAEPQZ010000003">
    <property type="protein sequence ID" value="KAG2183679.1"/>
    <property type="molecule type" value="Genomic_DNA"/>
</dbReference>
<organism evidence="2 3">
    <name type="scientific">Mortierella isabellina</name>
    <name type="common">Filamentous fungus</name>
    <name type="synonym">Umbelopsis isabellina</name>
    <dbReference type="NCBI Taxonomy" id="91625"/>
    <lineage>
        <taxon>Eukaryota</taxon>
        <taxon>Fungi</taxon>
        <taxon>Fungi incertae sedis</taxon>
        <taxon>Mucoromycota</taxon>
        <taxon>Mucoromycotina</taxon>
        <taxon>Umbelopsidomycetes</taxon>
        <taxon>Umbelopsidales</taxon>
        <taxon>Umbelopsidaceae</taxon>
        <taxon>Umbelopsis</taxon>
    </lineage>
</organism>
<accession>A0A8H7Q264</accession>
<sequence>MNSIDGSAKHAANLVINNSTSQCSNSSSIKMSPPPSANQQYRDISPHFLPSNSSDDTPFDIPVTPPIPNDSQLEAITDKILQLNINHQHARDMIKSGNTPTPSILSRHLQNDDGIIDFSASPVTQEWPSLEEQLLSFHSEQDSLINHIPYPPFPENWEADQLDSLQNYLSHSLIDEREDCISLPQDHPASWLNAANKPANKNRHILPLPVPKWRTKRLNPQGKSSSANLGATNCIASPDRAAQIVLASMRAGQIKAGVASMVEQEITSVSVNDLAPHRDKIKKLKRTIGSDELKSDVEERRLQSASRRRLRHQQRFKRQNDALNREEVQGIQEVRLPESAFDFSCPFPSKSPRMPSRTSNISTSKSSIGLTKCLETITIPYQYYNYINRLPHQSASRADRIGISTAAVGPPPPPPSQHRQKDPSQASRKGTRSLRQPSSDPSDTPAGTSRPRRSKKVSNAPRPTNYKDHHEPSRSSKAVDILPATSFLFDNGTSDDWMCFFCEFEVFVRGFVAARRKGGWYKRRRERTRRLREIEARQNNELLSSSGSDLDDGEPI</sequence>
<feature type="region of interest" description="Disordered" evidence="1">
    <location>
        <begin position="19"/>
        <end position="60"/>
    </location>
</feature>
<gene>
    <name evidence="2" type="ORF">INT43_006687</name>
</gene>
<reference evidence="2" key="1">
    <citation type="submission" date="2020-12" db="EMBL/GenBank/DDBJ databases">
        <title>Metabolic potential, ecology and presence of endohyphal bacteria is reflected in genomic diversity of Mucoromycotina.</title>
        <authorList>
            <person name="Muszewska A."/>
            <person name="Okrasinska A."/>
            <person name="Steczkiewicz K."/>
            <person name="Drgas O."/>
            <person name="Orlowska M."/>
            <person name="Perlinska-Lenart U."/>
            <person name="Aleksandrzak-Piekarczyk T."/>
            <person name="Szatraj K."/>
            <person name="Zielenkiewicz U."/>
            <person name="Pilsyk S."/>
            <person name="Malc E."/>
            <person name="Mieczkowski P."/>
            <person name="Kruszewska J.S."/>
            <person name="Biernat P."/>
            <person name="Pawlowska J."/>
        </authorList>
    </citation>
    <scope>NUCLEOTIDE SEQUENCE</scope>
    <source>
        <strain evidence="2">WA0000067209</strain>
    </source>
</reference>
<dbReference type="Proteomes" id="UP000654370">
    <property type="component" value="Unassembled WGS sequence"/>
</dbReference>
<proteinExistence type="predicted"/>
<feature type="compositionally biased region" description="Basic and acidic residues" evidence="1">
    <location>
        <begin position="465"/>
        <end position="474"/>
    </location>
</feature>
<keyword evidence="3" id="KW-1185">Reference proteome</keyword>
<protein>
    <submittedName>
        <fullName evidence="2">Uncharacterized protein</fullName>
    </submittedName>
</protein>
<dbReference type="OrthoDB" id="2280645at2759"/>
<evidence type="ECO:0000256" key="1">
    <source>
        <dbReference type="SAM" id="MobiDB-lite"/>
    </source>
</evidence>
<feature type="compositionally biased region" description="Polar residues" evidence="1">
    <location>
        <begin position="423"/>
        <end position="447"/>
    </location>
</feature>
<feature type="compositionally biased region" description="Low complexity" evidence="1">
    <location>
        <begin position="19"/>
        <end position="28"/>
    </location>
</feature>
<comment type="caution">
    <text evidence="2">The sequence shown here is derived from an EMBL/GenBank/DDBJ whole genome shotgun (WGS) entry which is preliminary data.</text>
</comment>
<evidence type="ECO:0000313" key="3">
    <source>
        <dbReference type="Proteomes" id="UP000654370"/>
    </source>
</evidence>
<evidence type="ECO:0000313" key="2">
    <source>
        <dbReference type="EMBL" id="KAG2183679.1"/>
    </source>
</evidence>